<reference evidence="1 2" key="1">
    <citation type="submission" date="2020-12" db="EMBL/GenBank/DDBJ databases">
        <title>FDA dAtabase for Regulatory Grade micrObial Sequences (FDA-ARGOS): Supporting development and validation of Infectious Disease Dx tests.</title>
        <authorList>
            <person name="Sproer C."/>
            <person name="Gronow S."/>
            <person name="Severitt S."/>
            <person name="Schroder I."/>
            <person name="Tallon L."/>
            <person name="Sadzewicz L."/>
            <person name="Zhao X."/>
            <person name="Boylan J."/>
            <person name="Ott S."/>
            <person name="Bowen H."/>
            <person name="Vavikolanu K."/>
            <person name="Mehta A."/>
            <person name="Aluvathingal J."/>
            <person name="Nadendla S."/>
            <person name="Lowell S."/>
            <person name="Myers T."/>
            <person name="Yan Y."/>
            <person name="Sichtig H."/>
        </authorList>
    </citation>
    <scope>NUCLEOTIDE SEQUENCE [LARGE SCALE GENOMIC DNA]</scope>
    <source>
        <strain evidence="1 2">FDAARGOS_877</strain>
    </source>
</reference>
<dbReference type="Proteomes" id="UP000595058">
    <property type="component" value="Chromosome"/>
</dbReference>
<name>A0ABX6XY70_9GAMM</name>
<accession>A0ABX6XY70</accession>
<gene>
    <name evidence="1" type="ORF">I6G34_06540</name>
</gene>
<proteinExistence type="predicted"/>
<protein>
    <submittedName>
        <fullName evidence="1">TrfA protein</fullName>
    </submittedName>
</protein>
<evidence type="ECO:0000313" key="2">
    <source>
        <dbReference type="Proteomes" id="UP000595058"/>
    </source>
</evidence>
<dbReference type="InterPro" id="IPR010751">
    <property type="entry name" value="TrfA"/>
</dbReference>
<dbReference type="Pfam" id="PF07042">
    <property type="entry name" value="TrfA"/>
    <property type="match status" value="1"/>
</dbReference>
<sequence length="292" mass="33498">MPANMPLPSRIFDRLEENQKRSRTKSQEIEVENFRSLLPNWPDSVRRTPNVALRSALFGAVSKGYRPYFERVKINALGGISIIYTGALLDQGDLDVWETVLHLARTQELGSECRVTAYRLLKELGKTDTGKNRAILDRHLSRMSATALQVRVGEHSYEGSLIHEVYRDHETRTYVIRLNPNLRVLFLADQFTDVDWAVRQELHGRPLAQWLHGFYASHARPYDMRIETLHRLCGSRATSLSDFKKDLRRALDSVEEARDAAGQPFSYSIEGSLVRVKTTPSPSQRRHLTSKR</sequence>
<organism evidence="1 2">
    <name type="scientific">Stutzerimonas frequens</name>
    <dbReference type="NCBI Taxonomy" id="2968969"/>
    <lineage>
        <taxon>Bacteria</taxon>
        <taxon>Pseudomonadati</taxon>
        <taxon>Pseudomonadota</taxon>
        <taxon>Gammaproteobacteria</taxon>
        <taxon>Pseudomonadales</taxon>
        <taxon>Pseudomonadaceae</taxon>
        <taxon>Stutzerimonas</taxon>
    </lineage>
</organism>
<dbReference type="EMBL" id="CP065720">
    <property type="protein sequence ID" value="QPT19012.1"/>
    <property type="molecule type" value="Genomic_DNA"/>
</dbReference>
<keyword evidence="2" id="KW-1185">Reference proteome</keyword>
<evidence type="ECO:0000313" key="1">
    <source>
        <dbReference type="EMBL" id="QPT19012.1"/>
    </source>
</evidence>